<reference evidence="4 5" key="1">
    <citation type="submission" date="2017-05" db="EMBL/GenBank/DDBJ databases">
        <title>Comparative genomics and methylome analysis of the gut commensal Bifidobacterium breve.</title>
        <authorList>
            <person name="Bottacini F."/>
            <person name="Morrissey R."/>
            <person name="Roberts R.J."/>
            <person name="James K."/>
            <person name="van Breen J."/>
            <person name="Egan M."/>
            <person name="Lambert J."/>
            <person name="van Limpt K."/>
            <person name="Stanton C."/>
            <person name="Knol J."/>
            <person name="O' Connell Motherway M."/>
            <person name="van Sinderen D."/>
        </authorList>
    </citation>
    <scope>NUCLEOTIDE SEQUENCE [LARGE SCALE GENOMIC DNA]</scope>
    <source>
        <strain evidence="4 5">215W447a</strain>
    </source>
</reference>
<organism evidence="4 5">
    <name type="scientific">Bifidobacterium breve</name>
    <dbReference type="NCBI Taxonomy" id="1685"/>
    <lineage>
        <taxon>Bacteria</taxon>
        <taxon>Bacillati</taxon>
        <taxon>Actinomycetota</taxon>
        <taxon>Actinomycetes</taxon>
        <taxon>Bifidobacteriales</taxon>
        <taxon>Bifidobacteriaceae</taxon>
        <taxon>Bifidobacterium</taxon>
    </lineage>
</organism>
<proteinExistence type="predicted"/>
<keyword evidence="1" id="KW-0233">DNA recombination</keyword>
<dbReference type="PROSITE" id="PS51898">
    <property type="entry name" value="TYR_RECOMBINASE"/>
    <property type="match status" value="1"/>
</dbReference>
<dbReference type="SUPFAM" id="SSF56349">
    <property type="entry name" value="DNA breaking-rejoining enzymes"/>
    <property type="match status" value="1"/>
</dbReference>
<dbReference type="InterPro" id="IPR011010">
    <property type="entry name" value="DNA_brk_join_enz"/>
</dbReference>
<dbReference type="CDD" id="cd01189">
    <property type="entry name" value="INT_ICEBs1_C_like"/>
    <property type="match status" value="1"/>
</dbReference>
<dbReference type="InterPro" id="IPR002104">
    <property type="entry name" value="Integrase_catalytic"/>
</dbReference>
<dbReference type="GO" id="GO:0003677">
    <property type="term" value="F:DNA binding"/>
    <property type="evidence" value="ECO:0007669"/>
    <property type="project" value="InterPro"/>
</dbReference>
<dbReference type="PANTHER" id="PTHR30349:SF64">
    <property type="entry name" value="PROPHAGE INTEGRASE INTD-RELATED"/>
    <property type="match status" value="1"/>
</dbReference>
<dbReference type="AlphaFoldDB" id="A0A2K9B2C2"/>
<evidence type="ECO:0000256" key="1">
    <source>
        <dbReference type="ARBA" id="ARBA00023172"/>
    </source>
</evidence>
<accession>A0A2K9B2C2</accession>
<gene>
    <name evidence="4" type="ORF">BB215W447A_1410</name>
</gene>
<evidence type="ECO:0000259" key="3">
    <source>
        <dbReference type="PROSITE" id="PS51898"/>
    </source>
</evidence>
<feature type="domain" description="Tyr recombinase" evidence="3">
    <location>
        <begin position="1"/>
        <end position="191"/>
    </location>
</feature>
<evidence type="ECO:0000313" key="5">
    <source>
        <dbReference type="Proteomes" id="UP000232491"/>
    </source>
</evidence>
<dbReference type="PANTHER" id="PTHR30349">
    <property type="entry name" value="PHAGE INTEGRASE-RELATED"/>
    <property type="match status" value="1"/>
</dbReference>
<dbReference type="GO" id="GO:0015074">
    <property type="term" value="P:DNA integration"/>
    <property type="evidence" value="ECO:0007669"/>
    <property type="project" value="InterPro"/>
</dbReference>
<dbReference type="Proteomes" id="UP000232491">
    <property type="component" value="Chromosome"/>
</dbReference>
<feature type="coiled-coil region" evidence="2">
    <location>
        <begin position="210"/>
        <end position="237"/>
    </location>
</feature>
<dbReference type="Gene3D" id="1.10.443.10">
    <property type="entry name" value="Intergrase catalytic core"/>
    <property type="match status" value="1"/>
</dbReference>
<dbReference type="Pfam" id="PF00589">
    <property type="entry name" value="Phage_integrase"/>
    <property type="match status" value="1"/>
</dbReference>
<protein>
    <submittedName>
        <fullName evidence="4">Phage integrase</fullName>
    </submittedName>
</protein>
<keyword evidence="2" id="KW-0175">Coiled coil</keyword>
<dbReference type="EMBL" id="CP021558">
    <property type="protein sequence ID" value="AUE03422.1"/>
    <property type="molecule type" value="Genomic_DNA"/>
</dbReference>
<evidence type="ECO:0000256" key="2">
    <source>
        <dbReference type="SAM" id="Coils"/>
    </source>
</evidence>
<evidence type="ECO:0000313" key="4">
    <source>
        <dbReference type="EMBL" id="AUE03422.1"/>
    </source>
</evidence>
<dbReference type="GO" id="GO:0006310">
    <property type="term" value="P:DNA recombination"/>
    <property type="evidence" value="ECO:0007669"/>
    <property type="project" value="UniProtKB-KW"/>
</dbReference>
<sequence>MTRQEIDTLVEGFPEYYRLSIHLALLVGGLRIGEVCGLQLKDIDLDHRLLYVRHSVTQGPDDLGEYRLDETKTPESHRVVPIPAPVCRLIREHIDRFCPDRDPDTMLFHAIRHPERVLNPTTIQRQFRTARKRINREDVTFHSLRATHATMFMIQGGTLRETMDELGHVDVDVAVRCYQRVVPRHRRDVAERLALEYLPAGDPAGIKAQIAQKEEEIDQLRQTVAGLRRRLEELEDDGDGRSQSG</sequence>
<dbReference type="InterPro" id="IPR013762">
    <property type="entry name" value="Integrase-like_cat_sf"/>
</dbReference>
<dbReference type="InterPro" id="IPR050090">
    <property type="entry name" value="Tyrosine_recombinase_XerCD"/>
</dbReference>
<name>A0A2K9B2C2_BIFBR</name>